<evidence type="ECO:0000313" key="10">
    <source>
        <dbReference type="Proteomes" id="UP000285301"/>
    </source>
</evidence>
<gene>
    <name evidence="9" type="ORF">B4U79_02064</name>
</gene>
<dbReference type="PRINTS" id="PR01640">
    <property type="entry name" value="PROFILINPLNT"/>
</dbReference>
<protein>
    <recommendedName>
        <fullName evidence="8">Profilin</fullName>
    </recommendedName>
</protein>
<dbReference type="InterPro" id="IPR036140">
    <property type="entry name" value="PFN_sf"/>
</dbReference>
<dbReference type="Proteomes" id="UP000285301">
    <property type="component" value="Unassembled WGS sequence"/>
</dbReference>
<dbReference type="InterPro" id="IPR048278">
    <property type="entry name" value="PFN"/>
</dbReference>
<sequence>MSWQAYVDSQICDQVSCRFAVISSLQNGAIWAKFEENNGNKITVEEMRKIADTFRSNPNEFQEKGIYIAGEKYFCLVVEDNLVRGRKGNSALAIVTTNCCIILAATTDSVPPGKLNTVVEKLADYLKSNGY</sequence>
<proteinExistence type="inferred from homology"/>
<name>A0A443REU4_9ACAR</name>
<dbReference type="InterPro" id="IPR027310">
    <property type="entry name" value="Profilin_CS"/>
</dbReference>
<evidence type="ECO:0000256" key="6">
    <source>
        <dbReference type="ARBA" id="ARBA00023212"/>
    </source>
</evidence>
<keyword evidence="5 8" id="KW-0009">Actin-binding</keyword>
<evidence type="ECO:0000256" key="1">
    <source>
        <dbReference type="ARBA" id="ARBA00004245"/>
    </source>
</evidence>
<comment type="subunit">
    <text evidence="3 7">Occurs in many kinds of cells as a complex with monomeric actin in a 1:1 ratio.</text>
</comment>
<comment type="caution">
    <text evidence="9">The sequence shown here is derived from an EMBL/GenBank/DDBJ whole genome shotgun (WGS) entry which is preliminary data.</text>
</comment>
<dbReference type="GO" id="GO:0003785">
    <property type="term" value="F:actin monomer binding"/>
    <property type="evidence" value="ECO:0007669"/>
    <property type="project" value="TreeGrafter"/>
</dbReference>
<dbReference type="AlphaFoldDB" id="A0A443REU4"/>
<evidence type="ECO:0000256" key="2">
    <source>
        <dbReference type="ARBA" id="ARBA00010058"/>
    </source>
</evidence>
<comment type="function">
    <text evidence="7">Binds to actin and affects the structure of the cytoskeleton. At high concentrations, profilin prevents the polymerization of actin, whereas it enhances it at low concentrations.</text>
</comment>
<dbReference type="PANTHER" id="PTHR11604:SF0">
    <property type="entry name" value="PROFILIN"/>
    <property type="match status" value="1"/>
</dbReference>
<dbReference type="GO" id="GO:0005938">
    <property type="term" value="C:cell cortex"/>
    <property type="evidence" value="ECO:0007669"/>
    <property type="project" value="TreeGrafter"/>
</dbReference>
<dbReference type="SUPFAM" id="SSF55770">
    <property type="entry name" value="Profilin (actin-binding protein)"/>
    <property type="match status" value="1"/>
</dbReference>
<dbReference type="EMBL" id="NCKU01000883">
    <property type="protein sequence ID" value="RWS13786.1"/>
    <property type="molecule type" value="Genomic_DNA"/>
</dbReference>
<comment type="subcellular location">
    <subcellularLocation>
        <location evidence="1">Cytoplasm</location>
        <location evidence="1">Cytoskeleton</location>
    </subcellularLocation>
</comment>
<evidence type="ECO:0000256" key="4">
    <source>
        <dbReference type="ARBA" id="ARBA00022490"/>
    </source>
</evidence>
<dbReference type="Pfam" id="PF00235">
    <property type="entry name" value="Profilin"/>
    <property type="match status" value="1"/>
</dbReference>
<dbReference type="CDD" id="cd00148">
    <property type="entry name" value="PROF"/>
    <property type="match status" value="1"/>
</dbReference>
<evidence type="ECO:0000256" key="8">
    <source>
        <dbReference type="RuleBase" id="RU003909"/>
    </source>
</evidence>
<dbReference type="InterPro" id="IPR005455">
    <property type="entry name" value="PFN_euk"/>
</dbReference>
<keyword evidence="6 7" id="KW-0206">Cytoskeleton</keyword>
<organism evidence="9 10">
    <name type="scientific">Dinothrombium tinctorium</name>
    <dbReference type="NCBI Taxonomy" id="1965070"/>
    <lineage>
        <taxon>Eukaryota</taxon>
        <taxon>Metazoa</taxon>
        <taxon>Ecdysozoa</taxon>
        <taxon>Arthropoda</taxon>
        <taxon>Chelicerata</taxon>
        <taxon>Arachnida</taxon>
        <taxon>Acari</taxon>
        <taxon>Acariformes</taxon>
        <taxon>Trombidiformes</taxon>
        <taxon>Prostigmata</taxon>
        <taxon>Anystina</taxon>
        <taxon>Parasitengona</taxon>
        <taxon>Trombidioidea</taxon>
        <taxon>Trombidiidae</taxon>
        <taxon>Dinothrombium</taxon>
    </lineage>
</organism>
<dbReference type="GO" id="GO:0005856">
    <property type="term" value="C:cytoskeleton"/>
    <property type="evidence" value="ECO:0007669"/>
    <property type="project" value="UniProtKB-SubCell"/>
</dbReference>
<dbReference type="Gene3D" id="3.30.450.30">
    <property type="entry name" value="Dynein light chain 2a, cytoplasmic"/>
    <property type="match status" value="1"/>
</dbReference>
<evidence type="ECO:0000256" key="3">
    <source>
        <dbReference type="ARBA" id="ARBA00011583"/>
    </source>
</evidence>
<dbReference type="PRINTS" id="PR00392">
    <property type="entry name" value="PROFILIN"/>
</dbReference>
<comment type="similarity">
    <text evidence="2 8">Belongs to the profilin family.</text>
</comment>
<keyword evidence="4" id="KW-0963">Cytoplasm</keyword>
<evidence type="ECO:0000256" key="7">
    <source>
        <dbReference type="RuleBase" id="RU003908"/>
    </source>
</evidence>
<dbReference type="SMART" id="SM00392">
    <property type="entry name" value="PROF"/>
    <property type="match status" value="1"/>
</dbReference>
<accession>A0A443REU4</accession>
<evidence type="ECO:0000313" key="9">
    <source>
        <dbReference type="EMBL" id="RWS13786.1"/>
    </source>
</evidence>
<dbReference type="OrthoDB" id="421374at2759"/>
<reference evidence="9 10" key="1">
    <citation type="journal article" date="2018" name="Gigascience">
        <title>Genomes of trombidid mites reveal novel predicted allergens and laterally-transferred genes associated with secondary metabolism.</title>
        <authorList>
            <person name="Dong X."/>
            <person name="Chaisiri K."/>
            <person name="Xia D."/>
            <person name="Armstrong S.D."/>
            <person name="Fang Y."/>
            <person name="Donnelly M.J."/>
            <person name="Kadowaki T."/>
            <person name="McGarry J.W."/>
            <person name="Darby A.C."/>
            <person name="Makepeace B.L."/>
        </authorList>
    </citation>
    <scope>NUCLEOTIDE SEQUENCE [LARGE SCALE GENOMIC DNA]</scope>
    <source>
        <strain evidence="9">UoL-WK</strain>
    </source>
</reference>
<dbReference type="PANTHER" id="PTHR11604">
    <property type="entry name" value="PROFILIN"/>
    <property type="match status" value="1"/>
</dbReference>
<dbReference type="STRING" id="1965070.A0A443REU4"/>
<dbReference type="PROSITE" id="PS00414">
    <property type="entry name" value="PROFILIN"/>
    <property type="match status" value="1"/>
</dbReference>
<keyword evidence="10" id="KW-1185">Reference proteome</keyword>
<evidence type="ECO:0000256" key="5">
    <source>
        <dbReference type="ARBA" id="ARBA00023203"/>
    </source>
</evidence>